<evidence type="ECO:0000256" key="2">
    <source>
        <dbReference type="ARBA" id="ARBA00023136"/>
    </source>
</evidence>
<dbReference type="Pfam" id="PF00144">
    <property type="entry name" value="Beta-lactamase"/>
    <property type="match status" value="1"/>
</dbReference>
<dbReference type="Proteomes" id="UP000784880">
    <property type="component" value="Unassembled WGS sequence"/>
</dbReference>
<dbReference type="EMBL" id="JAHQCS010000068">
    <property type="protein sequence ID" value="MBU9711350.1"/>
    <property type="molecule type" value="Genomic_DNA"/>
</dbReference>
<name>A0ABS6JFW9_9BACI</name>
<evidence type="ECO:0000313" key="5">
    <source>
        <dbReference type="Proteomes" id="UP000784880"/>
    </source>
</evidence>
<dbReference type="RefSeq" id="WP_217065229.1">
    <property type="nucleotide sequence ID" value="NZ_JAHQCS010000068.1"/>
</dbReference>
<gene>
    <name evidence="4" type="ORF">KS419_06360</name>
</gene>
<dbReference type="InterPro" id="IPR001466">
    <property type="entry name" value="Beta-lactam-related"/>
</dbReference>
<feature type="domain" description="Beta-lactamase-related" evidence="3">
    <location>
        <begin position="16"/>
        <end position="313"/>
    </location>
</feature>
<organism evidence="4 5">
    <name type="scientific">Evansella tamaricis</name>
    <dbReference type="NCBI Taxonomy" id="2069301"/>
    <lineage>
        <taxon>Bacteria</taxon>
        <taxon>Bacillati</taxon>
        <taxon>Bacillota</taxon>
        <taxon>Bacilli</taxon>
        <taxon>Bacillales</taxon>
        <taxon>Bacillaceae</taxon>
        <taxon>Evansella</taxon>
    </lineage>
</organism>
<evidence type="ECO:0000259" key="3">
    <source>
        <dbReference type="Pfam" id="PF00144"/>
    </source>
</evidence>
<dbReference type="PANTHER" id="PTHR46825">
    <property type="entry name" value="D-ALANYL-D-ALANINE-CARBOXYPEPTIDASE/ENDOPEPTIDASE AMPH"/>
    <property type="match status" value="1"/>
</dbReference>
<proteinExistence type="predicted"/>
<keyword evidence="2" id="KW-0472">Membrane</keyword>
<reference evidence="4 5" key="1">
    <citation type="submission" date="2021-06" db="EMBL/GenBank/DDBJ databases">
        <title>Bacillus sp. RD4P76, an endophyte from a halophyte.</title>
        <authorList>
            <person name="Sun J.-Q."/>
        </authorList>
    </citation>
    <scope>NUCLEOTIDE SEQUENCE [LARGE SCALE GENOMIC DNA]</scope>
    <source>
        <strain evidence="4 5">CGMCC 1.15917</strain>
    </source>
</reference>
<dbReference type="PANTHER" id="PTHR46825:SF11">
    <property type="entry name" value="PENICILLIN-BINDING PROTEIN 4"/>
    <property type="match status" value="1"/>
</dbReference>
<accession>A0ABS6JFW9</accession>
<evidence type="ECO:0000313" key="4">
    <source>
        <dbReference type="EMBL" id="MBU9711350.1"/>
    </source>
</evidence>
<evidence type="ECO:0000256" key="1">
    <source>
        <dbReference type="ARBA" id="ARBA00004370"/>
    </source>
</evidence>
<keyword evidence="5" id="KW-1185">Reference proteome</keyword>
<comment type="subcellular location">
    <subcellularLocation>
        <location evidence="1">Membrane</location>
    </subcellularLocation>
</comment>
<protein>
    <submittedName>
        <fullName evidence="4">Beta-lactamase family protein</fullName>
    </submittedName>
</protein>
<comment type="caution">
    <text evidence="4">The sequence shown here is derived from an EMBL/GenBank/DDBJ whole genome shotgun (WGS) entry which is preliminary data.</text>
</comment>
<sequence length="432" mass="49354">MLEKRVGKWIERYEENNYLNGSILITSNENFILNKSFGMANWEHMVPNKRTTKFRMGSLTKGFTALAIFQLHEKGYLNIDDSIGKYFANYPQGENITIYHCLTNTTGIPNYTSFPEFWSKTMRLPMTLNQLIDSFKHLELKFEPGSRFEYSSSGYALLTAIIENVSGMTYADYIQEQICHPLGMYNTGCDDGIKVVPNLASGYSFWEEPVHSAHADLSFPLGGYGLYSTTEDLFIWDKALRSSQLINKELTEKMFTPNHGSYSCGWVVSEILGRKCEHHFGDISGFSSNILRFVDEQVTITFLSNINVTPVTHLTKEMAKVIFDDPVSLPLPTQPINFTNIELIAGKYFIEEESKILDISIKNGELYLTVPKMYGAFYKFKLVPVSHTASETTFLTEMVNEQIKFHYSLSGEIVGVEYKDFNEKKYIVSKCY</sequence>
<dbReference type="InterPro" id="IPR050491">
    <property type="entry name" value="AmpC-like"/>
</dbReference>